<dbReference type="RefSeq" id="XP_018733466.1">
    <property type="nucleotide sequence ID" value="XM_018880813.1"/>
</dbReference>
<dbReference type="GO" id="GO:0016491">
    <property type="term" value="F:oxidoreductase activity"/>
    <property type="evidence" value="ECO:0007669"/>
    <property type="project" value="UniProtKB-KW"/>
</dbReference>
<accession>A0A167BYM6</accession>
<evidence type="ECO:0000256" key="3">
    <source>
        <dbReference type="ARBA" id="ARBA00023002"/>
    </source>
</evidence>
<dbReference type="EMBL" id="CP014500">
    <property type="protein sequence ID" value="ANB10989.1"/>
    <property type="molecule type" value="Genomic_DNA"/>
</dbReference>
<sequence length="254" mass="27404">MSSNTIYFVSGGNRGIGFALVKKLSSLANSVVITTARSPAKATDLKDWQKEHSNVHVLKYDASVHNDATELATQIEKLTGGIDVFVANSGISEEPMTVLETPIESWTRLYAINTLGPIVLFKALYPLIAKRDTRKVVFISSGLGSQKNMSDAFGTSSYGQSKSALNFTAKELSLELAKENFVVVPVHPGLVNTEMGSGYVDNLGKNSGEFADVLRANVMITTEQSADGIANVIATLSKEDSGKFLGYDRSTLEW</sequence>
<dbReference type="PANTHER" id="PTHR43544:SF7">
    <property type="entry name" value="NADB-LER2"/>
    <property type="match status" value="1"/>
</dbReference>
<dbReference type="GeneID" id="30035842"/>
<protein>
    <recommendedName>
        <fullName evidence="6">NAD(P)-binding protein</fullName>
    </recommendedName>
</protein>
<dbReference type="Pfam" id="PF00106">
    <property type="entry name" value="adh_short"/>
    <property type="match status" value="1"/>
</dbReference>
<dbReference type="InterPro" id="IPR051468">
    <property type="entry name" value="Fungal_SecMetab_SDRs"/>
</dbReference>
<keyword evidence="3" id="KW-0560">Oxidoreductase</keyword>
<name>A0A167BYM6_9ASCO</name>
<proteinExistence type="inferred from homology"/>
<dbReference type="InterPro" id="IPR002347">
    <property type="entry name" value="SDR_fam"/>
</dbReference>
<dbReference type="SUPFAM" id="SSF51735">
    <property type="entry name" value="NAD(P)-binding Rossmann-fold domains"/>
    <property type="match status" value="1"/>
</dbReference>
<evidence type="ECO:0008006" key="6">
    <source>
        <dbReference type="Google" id="ProtNLM"/>
    </source>
</evidence>
<evidence type="ECO:0000313" key="4">
    <source>
        <dbReference type="EMBL" id="ANB10989.1"/>
    </source>
</evidence>
<evidence type="ECO:0000256" key="2">
    <source>
        <dbReference type="ARBA" id="ARBA00022857"/>
    </source>
</evidence>
<dbReference type="PRINTS" id="PR00081">
    <property type="entry name" value="GDHRDH"/>
</dbReference>
<evidence type="ECO:0000256" key="1">
    <source>
        <dbReference type="ARBA" id="ARBA00006484"/>
    </source>
</evidence>
<dbReference type="PANTHER" id="PTHR43544">
    <property type="entry name" value="SHORT-CHAIN DEHYDROGENASE/REDUCTASE"/>
    <property type="match status" value="1"/>
</dbReference>
<dbReference type="CDD" id="cd05325">
    <property type="entry name" value="carb_red_sniffer_like_SDR_c"/>
    <property type="match status" value="1"/>
</dbReference>
<dbReference type="Proteomes" id="UP000189580">
    <property type="component" value="Chromosome c"/>
</dbReference>
<keyword evidence="5" id="KW-1185">Reference proteome</keyword>
<dbReference type="KEGG" id="slb:AWJ20_3783"/>
<dbReference type="OrthoDB" id="9876299at2759"/>
<reference evidence="4 5" key="1">
    <citation type="submission" date="2016-02" db="EMBL/GenBank/DDBJ databases">
        <title>Complete genome sequence and transcriptome regulation of the pentose utilising yeast Sugiyamaella lignohabitans.</title>
        <authorList>
            <person name="Bellasio M."/>
            <person name="Peymann A."/>
            <person name="Valli M."/>
            <person name="Sipitzky M."/>
            <person name="Graf A."/>
            <person name="Sauer M."/>
            <person name="Marx H."/>
            <person name="Mattanovich D."/>
        </authorList>
    </citation>
    <scope>NUCLEOTIDE SEQUENCE [LARGE SCALE GENOMIC DNA]</scope>
    <source>
        <strain evidence="4 5">CBS 10342</strain>
    </source>
</reference>
<dbReference type="AlphaFoldDB" id="A0A167BYM6"/>
<keyword evidence="2" id="KW-0521">NADP</keyword>
<comment type="similarity">
    <text evidence="1">Belongs to the short-chain dehydrogenases/reductases (SDR) family.</text>
</comment>
<dbReference type="GO" id="GO:0005737">
    <property type="term" value="C:cytoplasm"/>
    <property type="evidence" value="ECO:0007669"/>
    <property type="project" value="TreeGrafter"/>
</dbReference>
<evidence type="ECO:0000313" key="5">
    <source>
        <dbReference type="Proteomes" id="UP000189580"/>
    </source>
</evidence>
<dbReference type="Gene3D" id="3.40.50.720">
    <property type="entry name" value="NAD(P)-binding Rossmann-like Domain"/>
    <property type="match status" value="1"/>
</dbReference>
<dbReference type="InterPro" id="IPR036291">
    <property type="entry name" value="NAD(P)-bd_dom_sf"/>
</dbReference>
<gene>
    <name evidence="4" type="ORF">AWJ20_3783</name>
</gene>
<organism evidence="4 5">
    <name type="scientific">Sugiyamaella lignohabitans</name>
    <dbReference type="NCBI Taxonomy" id="796027"/>
    <lineage>
        <taxon>Eukaryota</taxon>
        <taxon>Fungi</taxon>
        <taxon>Dikarya</taxon>
        <taxon>Ascomycota</taxon>
        <taxon>Saccharomycotina</taxon>
        <taxon>Dipodascomycetes</taxon>
        <taxon>Dipodascales</taxon>
        <taxon>Trichomonascaceae</taxon>
        <taxon>Sugiyamaella</taxon>
    </lineage>
</organism>